<gene>
    <name evidence="1" type="ORF">MAR_015250</name>
</gene>
<organism evidence="1 2">
    <name type="scientific">Mya arenaria</name>
    <name type="common">Soft-shell clam</name>
    <dbReference type="NCBI Taxonomy" id="6604"/>
    <lineage>
        <taxon>Eukaryota</taxon>
        <taxon>Metazoa</taxon>
        <taxon>Spiralia</taxon>
        <taxon>Lophotrochozoa</taxon>
        <taxon>Mollusca</taxon>
        <taxon>Bivalvia</taxon>
        <taxon>Autobranchia</taxon>
        <taxon>Heteroconchia</taxon>
        <taxon>Euheterodonta</taxon>
        <taxon>Imparidentia</taxon>
        <taxon>Neoheterodontei</taxon>
        <taxon>Myida</taxon>
        <taxon>Myoidea</taxon>
        <taxon>Myidae</taxon>
        <taxon>Mya</taxon>
    </lineage>
</organism>
<sequence>MGSRTKLENAFDLYALQYFVTLKRDIFVECLGKQGFVCEIVNKTSTILLHCSDCHSPDRVYNILNELLKRTYDYVIDLRSPDGCRFSRQIRNQGPMQVVHGSAIVIKHDTKMICVSDNNDCIDSLLDEMGYHEVEYLDIKQFAPNLFSLGIEDASLHPNIMSIKVQHSQQECRIVWKGRAKETGDALIREFLKNCLQKSIDFVEGEQRLPYTDLACKVIFDESGDIKKHYAQYLKSLSKKKSKCTHFSLVQKDGRVVLYGRNGNVDNFKKEIEESISKHNLEMNLFEQTDVLNFLKKHKEKLWYDMLNGTLLCTRDLTSEVIKVCTSRPLRQRFEFNTEPVLLVAFLQENGEDLLNHAKILGVDILFDGTNIFLESSLDHVCKEFHIDLKKAVDSGRIVMSVNEQFTDLARIQTIMNQTSCSWVLHCNHPKAVISSQDFCKRWIDQYKSTLICLAEIGAAIACTDICIVFTADMLCQLGISSRRTDFLQSKTSKEDYKEIETFYGPLPVSNVFVGCREIHLISVKVNEKTKLMDCLVKEITMSRANS</sequence>
<evidence type="ECO:0000313" key="1">
    <source>
        <dbReference type="EMBL" id="WAR21276.1"/>
    </source>
</evidence>
<keyword evidence="2" id="KW-1185">Reference proteome</keyword>
<dbReference type="EMBL" id="CP111023">
    <property type="protein sequence ID" value="WAR21276.1"/>
    <property type="molecule type" value="Genomic_DNA"/>
</dbReference>
<name>A0ABY7FKL0_MYAAR</name>
<accession>A0ABY7FKL0</accession>
<evidence type="ECO:0000313" key="2">
    <source>
        <dbReference type="Proteomes" id="UP001164746"/>
    </source>
</evidence>
<reference evidence="1" key="1">
    <citation type="submission" date="2022-11" db="EMBL/GenBank/DDBJ databases">
        <title>Centuries of genome instability and evolution in soft-shell clam transmissible cancer (bioRxiv).</title>
        <authorList>
            <person name="Hart S.F.M."/>
            <person name="Yonemitsu M.A."/>
            <person name="Giersch R.M."/>
            <person name="Beal B.F."/>
            <person name="Arriagada G."/>
            <person name="Davis B.W."/>
            <person name="Ostrander E.A."/>
            <person name="Goff S.P."/>
            <person name="Metzger M.J."/>
        </authorList>
    </citation>
    <scope>NUCLEOTIDE SEQUENCE</scope>
    <source>
        <strain evidence="1">MELC-2E11</strain>
        <tissue evidence="1">Siphon/mantle</tissue>
    </source>
</reference>
<protein>
    <submittedName>
        <fullName evidence="1">Uncharacterized protein</fullName>
    </submittedName>
</protein>
<dbReference type="Proteomes" id="UP001164746">
    <property type="component" value="Chromosome 12"/>
</dbReference>
<proteinExistence type="predicted"/>